<feature type="compositionally biased region" description="Basic and acidic residues" evidence="2">
    <location>
        <begin position="403"/>
        <end position="464"/>
    </location>
</feature>
<dbReference type="InterPro" id="IPR008942">
    <property type="entry name" value="ENTH_VHS"/>
</dbReference>
<dbReference type="PROSITE" id="PS50128">
    <property type="entry name" value="SURP"/>
    <property type="match status" value="1"/>
</dbReference>
<feature type="compositionally biased region" description="Basic residues" evidence="2">
    <location>
        <begin position="372"/>
        <end position="383"/>
    </location>
</feature>
<keyword evidence="1" id="KW-0175">Coiled coil</keyword>
<dbReference type="InterPro" id="IPR000467">
    <property type="entry name" value="G_patch_dom"/>
</dbReference>
<evidence type="ECO:0000313" key="6">
    <source>
        <dbReference type="EMBL" id="CAB0007634.1"/>
    </source>
</evidence>
<dbReference type="SUPFAM" id="SSF109905">
    <property type="entry name" value="Surp module (SWAP domain)"/>
    <property type="match status" value="1"/>
</dbReference>
<dbReference type="SMART" id="SM00443">
    <property type="entry name" value="G_patch"/>
    <property type="match status" value="1"/>
</dbReference>
<dbReference type="Proteomes" id="UP000479000">
    <property type="component" value="Unassembled WGS sequence"/>
</dbReference>
<dbReference type="GO" id="GO:0006396">
    <property type="term" value="P:RNA processing"/>
    <property type="evidence" value="ECO:0007669"/>
    <property type="project" value="InterPro"/>
</dbReference>
<dbReference type="InterPro" id="IPR000061">
    <property type="entry name" value="Surp"/>
</dbReference>
<accession>A0A6H5H1Y3</accession>
<dbReference type="PANTHER" id="PTHR12323">
    <property type="entry name" value="SR-RELATED CTD ASSOCIATED FACTOR 6"/>
    <property type="match status" value="1"/>
</dbReference>
<evidence type="ECO:0000256" key="1">
    <source>
        <dbReference type="SAM" id="Coils"/>
    </source>
</evidence>
<feature type="compositionally biased region" description="Basic and acidic residues" evidence="2">
    <location>
        <begin position="342"/>
        <end position="351"/>
    </location>
</feature>
<dbReference type="Gene3D" id="1.25.40.90">
    <property type="match status" value="1"/>
</dbReference>
<gene>
    <name evidence="6" type="ORF">NTEN_LOCUS12906</name>
</gene>
<evidence type="ECO:0000256" key="2">
    <source>
        <dbReference type="SAM" id="MobiDB-lite"/>
    </source>
</evidence>
<dbReference type="InterPro" id="IPR056721">
    <property type="entry name" value="DUF7819"/>
</dbReference>
<feature type="region of interest" description="Disordered" evidence="2">
    <location>
        <begin position="342"/>
        <end position="489"/>
    </location>
</feature>
<feature type="coiled-coil region" evidence="1">
    <location>
        <begin position="103"/>
        <end position="161"/>
    </location>
</feature>
<evidence type="ECO:0000313" key="7">
    <source>
        <dbReference type="Proteomes" id="UP000479000"/>
    </source>
</evidence>
<dbReference type="GO" id="GO:0006874">
    <property type="term" value="P:intracellular calcium ion homeostasis"/>
    <property type="evidence" value="ECO:0007669"/>
    <property type="project" value="TreeGrafter"/>
</dbReference>
<evidence type="ECO:0000259" key="3">
    <source>
        <dbReference type="PROSITE" id="PS50128"/>
    </source>
</evidence>
<dbReference type="PROSITE" id="PS51391">
    <property type="entry name" value="CID"/>
    <property type="match status" value="1"/>
</dbReference>
<dbReference type="AlphaFoldDB" id="A0A6H5H1Y3"/>
<evidence type="ECO:0000259" key="5">
    <source>
        <dbReference type="PROSITE" id="PS51391"/>
    </source>
</evidence>
<feature type="domain" description="G-patch" evidence="4">
    <location>
        <begin position="488"/>
        <end position="537"/>
    </location>
</feature>
<feature type="compositionally biased region" description="Basic and acidic residues" evidence="2">
    <location>
        <begin position="384"/>
        <end position="394"/>
    </location>
</feature>
<reference evidence="6 7" key="1">
    <citation type="submission" date="2020-02" db="EMBL/GenBank/DDBJ databases">
        <authorList>
            <person name="Ferguson B K."/>
        </authorList>
    </citation>
    <scope>NUCLEOTIDE SEQUENCE [LARGE SCALE GENOMIC DNA]</scope>
</reference>
<dbReference type="InterPro" id="IPR019560">
    <property type="entry name" value="Mitochondrial_18_kDa_protein"/>
</dbReference>
<dbReference type="Pfam" id="PF25127">
    <property type="entry name" value="DUF7819"/>
    <property type="match status" value="1"/>
</dbReference>
<feature type="domain" description="CID" evidence="5">
    <location>
        <begin position="157"/>
        <end position="298"/>
    </location>
</feature>
<dbReference type="Pfam" id="PF10558">
    <property type="entry name" value="MTP18"/>
    <property type="match status" value="2"/>
</dbReference>
<dbReference type="PROSITE" id="PS50174">
    <property type="entry name" value="G_PATCH"/>
    <property type="match status" value="1"/>
</dbReference>
<dbReference type="EMBL" id="CADCXU010019157">
    <property type="protein sequence ID" value="CAB0007634.1"/>
    <property type="molecule type" value="Genomic_DNA"/>
</dbReference>
<sequence length="718" mass="82960">MDLPKPPQDVELRKIIDKLAQFVARNGPEFEQMTKNKQKGNPKFSFLFGGEYFNYYQYKVTTEQATGLVAQWLVQHTQQQVQQNAVQPHDQQMLQPVPPGATVESLTQQQALLQEQINQSEQNLNAQHLVLLHHEEAQIEEQIKKREMEQLQKEADELGLSLSDFDSILQPIMDSCTKDSISNGKTWLLNRSTGKTRNDVLARYLLFKVLYEPEKKFTRKLHIIYLVNDILHHCVRKHIEGFKTALEEVVVPMFVFTSLDVTEDQQVKLSKVPLIRLEDYSYKPLDPEDIRLPPPAPPSERLLAAVKAFYTPPRHENPRDSDGWEKLGLYEYFRAKAAAKKQKEMEIESGLRLKSRSPTPVRSWHDQAKSPPPKRRYSSRSRSRSRERDRTKRDRDRRRRDRSRSPEPRNDRERREPRSEYRGDRDRDRDRDREDRDRDRDRDDREKERDRERDDSRDSVRDTRSPTPPSFMGVGSFPNPNPEDRLGETNKGHQLLKKMGWGGAGLGAKEQGIEQPISGGDVRDRQDQYKGVGINLNDPYENFQPANHKYCRMSKNSGTDNLVTDTNDKGTVDVFRDTPLRYLGYANEVGEAFRPVIDEKLVWGSYGVASLYVLADTVSKAVTVWRNEHPSSRFKESIKTGVDVLVWQSFASVIIPGFTINRICALSSYLLRRSPVKKYSKPMTVAIGLCSIPLIIHPIDRGVDFAMDRSVRPILRGI</sequence>
<dbReference type="InterPro" id="IPR035967">
    <property type="entry name" value="SWAP/Surp_sf"/>
</dbReference>
<feature type="domain" description="SURP motif" evidence="3">
    <location>
        <begin position="15"/>
        <end position="57"/>
    </location>
</feature>
<name>A0A6H5H1Y3_9HEMI</name>
<dbReference type="InterPro" id="IPR006569">
    <property type="entry name" value="CID_dom"/>
</dbReference>
<evidence type="ECO:0000259" key="4">
    <source>
        <dbReference type="PROSITE" id="PS50174"/>
    </source>
</evidence>
<dbReference type="OrthoDB" id="21470at2759"/>
<dbReference type="SMART" id="SM00648">
    <property type="entry name" value="SWAP"/>
    <property type="match status" value="1"/>
</dbReference>
<protein>
    <submittedName>
        <fullName evidence="6">Uncharacterized protein</fullName>
    </submittedName>
</protein>
<dbReference type="PANTHER" id="PTHR12323:SF0">
    <property type="entry name" value="CALCIUM HOMEOSTASIS ENDOPLASMIC RETICULUM PROTEIN"/>
    <property type="match status" value="1"/>
</dbReference>
<dbReference type="Pfam" id="PF01585">
    <property type="entry name" value="G-patch"/>
    <property type="match status" value="1"/>
</dbReference>
<keyword evidence="7" id="KW-1185">Reference proteome</keyword>
<organism evidence="6 7">
    <name type="scientific">Nesidiocoris tenuis</name>
    <dbReference type="NCBI Taxonomy" id="355587"/>
    <lineage>
        <taxon>Eukaryota</taxon>
        <taxon>Metazoa</taxon>
        <taxon>Ecdysozoa</taxon>
        <taxon>Arthropoda</taxon>
        <taxon>Hexapoda</taxon>
        <taxon>Insecta</taxon>
        <taxon>Pterygota</taxon>
        <taxon>Neoptera</taxon>
        <taxon>Paraneoptera</taxon>
        <taxon>Hemiptera</taxon>
        <taxon>Heteroptera</taxon>
        <taxon>Panheteroptera</taxon>
        <taxon>Cimicomorpha</taxon>
        <taxon>Miridae</taxon>
        <taxon>Dicyphina</taxon>
        <taxon>Nesidiocoris</taxon>
    </lineage>
</organism>
<dbReference type="Gene3D" id="1.10.10.790">
    <property type="entry name" value="Surp module"/>
    <property type="match status" value="1"/>
</dbReference>
<dbReference type="GO" id="GO:0048471">
    <property type="term" value="C:perinuclear region of cytoplasm"/>
    <property type="evidence" value="ECO:0007669"/>
    <property type="project" value="TreeGrafter"/>
</dbReference>
<dbReference type="Pfam" id="PF01805">
    <property type="entry name" value="Surp"/>
    <property type="match status" value="1"/>
</dbReference>
<dbReference type="GO" id="GO:0003723">
    <property type="term" value="F:RNA binding"/>
    <property type="evidence" value="ECO:0007669"/>
    <property type="project" value="InterPro"/>
</dbReference>
<proteinExistence type="predicted"/>